<comment type="caution">
    <text evidence="2">The sequence shown here is derived from an EMBL/GenBank/DDBJ whole genome shotgun (WGS) entry which is preliminary data.</text>
</comment>
<accession>A0AAN7WJK8</accession>
<dbReference type="EMBL" id="JAVRQU010000002">
    <property type="protein sequence ID" value="KAK5706911.1"/>
    <property type="molecule type" value="Genomic_DNA"/>
</dbReference>
<evidence type="ECO:0000313" key="2">
    <source>
        <dbReference type="EMBL" id="KAK5706911.1"/>
    </source>
</evidence>
<proteinExistence type="predicted"/>
<protein>
    <submittedName>
        <fullName evidence="2">Uncharacterized protein</fullName>
    </submittedName>
</protein>
<dbReference type="Proteomes" id="UP001310594">
    <property type="component" value="Unassembled WGS sequence"/>
</dbReference>
<name>A0AAN7WJK8_9PEZI</name>
<dbReference type="AlphaFoldDB" id="A0AAN7WJK8"/>
<evidence type="ECO:0000313" key="3">
    <source>
        <dbReference type="Proteomes" id="UP001310594"/>
    </source>
</evidence>
<organism evidence="2 3">
    <name type="scientific">Elasticomyces elasticus</name>
    <dbReference type="NCBI Taxonomy" id="574655"/>
    <lineage>
        <taxon>Eukaryota</taxon>
        <taxon>Fungi</taxon>
        <taxon>Dikarya</taxon>
        <taxon>Ascomycota</taxon>
        <taxon>Pezizomycotina</taxon>
        <taxon>Dothideomycetes</taxon>
        <taxon>Dothideomycetidae</taxon>
        <taxon>Mycosphaerellales</taxon>
        <taxon>Teratosphaeriaceae</taxon>
        <taxon>Elasticomyces</taxon>
    </lineage>
</organism>
<reference evidence="2" key="1">
    <citation type="submission" date="2023-08" db="EMBL/GenBank/DDBJ databases">
        <title>Black Yeasts Isolated from many extreme environments.</title>
        <authorList>
            <person name="Coleine C."/>
            <person name="Stajich J.E."/>
            <person name="Selbmann L."/>
        </authorList>
    </citation>
    <scope>NUCLEOTIDE SEQUENCE</scope>
    <source>
        <strain evidence="2">CCFEE 5810</strain>
    </source>
</reference>
<gene>
    <name evidence="2" type="ORF">LTR97_001903</name>
</gene>
<feature type="region of interest" description="Disordered" evidence="1">
    <location>
        <begin position="109"/>
        <end position="134"/>
    </location>
</feature>
<sequence>MTNDSNVANPDPRASTFAQPRFDIKGGVLLARCDGKHMPMIHVGAVMDYIRSEMTEFFEVFGREAKGEKVDRQELADRFLSPAAFADAFERMRKKGLAEGQKEWEDIECPVKVSGGSKKTENTSGDGEIQKKAV</sequence>
<evidence type="ECO:0000256" key="1">
    <source>
        <dbReference type="SAM" id="MobiDB-lite"/>
    </source>
</evidence>